<name>A0ABS0JYP5_9ACTN</name>
<evidence type="ECO:0000313" key="3">
    <source>
        <dbReference type="Proteomes" id="UP000631791"/>
    </source>
</evidence>
<evidence type="ECO:0000313" key="2">
    <source>
        <dbReference type="EMBL" id="MBG6101496.1"/>
    </source>
</evidence>
<dbReference type="EMBL" id="JADOTY010000001">
    <property type="protein sequence ID" value="MBG6101496.1"/>
    <property type="molecule type" value="Genomic_DNA"/>
</dbReference>
<reference evidence="2 3" key="1">
    <citation type="submission" date="2020-11" db="EMBL/GenBank/DDBJ databases">
        <title>Sequencing the genomes of 1000 actinobacteria strains.</title>
        <authorList>
            <person name="Klenk H.-P."/>
        </authorList>
    </citation>
    <scope>NUCLEOTIDE SEQUENCE [LARGE SCALE GENOMIC DNA]</scope>
    <source>
        <strain evidence="2 3">DSM 101695</strain>
    </source>
</reference>
<organism evidence="2 3">
    <name type="scientific">Micromonospora vinacea</name>
    <dbReference type="NCBI Taxonomy" id="709878"/>
    <lineage>
        <taxon>Bacteria</taxon>
        <taxon>Bacillati</taxon>
        <taxon>Actinomycetota</taxon>
        <taxon>Actinomycetes</taxon>
        <taxon>Micromonosporales</taxon>
        <taxon>Micromonosporaceae</taxon>
        <taxon>Micromonospora</taxon>
    </lineage>
</organism>
<dbReference type="Proteomes" id="UP000631791">
    <property type="component" value="Unassembled WGS sequence"/>
</dbReference>
<protein>
    <submittedName>
        <fullName evidence="2">Uncharacterized protein</fullName>
    </submittedName>
</protein>
<proteinExistence type="predicted"/>
<sequence>MGRKAVGSSVWSRCRPSRRSSGPLTWAP</sequence>
<feature type="region of interest" description="Disordered" evidence="1">
    <location>
        <begin position="1"/>
        <end position="28"/>
    </location>
</feature>
<evidence type="ECO:0000256" key="1">
    <source>
        <dbReference type="SAM" id="MobiDB-lite"/>
    </source>
</evidence>
<comment type="caution">
    <text evidence="2">The sequence shown here is derived from an EMBL/GenBank/DDBJ whole genome shotgun (WGS) entry which is preliminary data.</text>
</comment>
<keyword evidence="3" id="KW-1185">Reference proteome</keyword>
<accession>A0ABS0JYP5</accession>
<gene>
    <name evidence="2" type="ORF">IW249_001910</name>
</gene>